<evidence type="ECO:0000259" key="6">
    <source>
        <dbReference type="Pfam" id="PF13906"/>
    </source>
</evidence>
<keyword evidence="3 5" id="KW-1133">Transmembrane helix</keyword>
<feature type="transmembrane region" description="Helical" evidence="5">
    <location>
        <begin position="36"/>
        <end position="56"/>
    </location>
</feature>
<dbReference type="Proteomes" id="UP000549394">
    <property type="component" value="Unassembled WGS sequence"/>
</dbReference>
<evidence type="ECO:0000256" key="4">
    <source>
        <dbReference type="ARBA" id="ARBA00023136"/>
    </source>
</evidence>
<dbReference type="GO" id="GO:0005886">
    <property type="term" value="C:plasma membrane"/>
    <property type="evidence" value="ECO:0007669"/>
    <property type="project" value="TreeGrafter"/>
</dbReference>
<dbReference type="EMBL" id="CAJFCJ010000002">
    <property type="protein sequence ID" value="CAD5112288.1"/>
    <property type="molecule type" value="Genomic_DNA"/>
</dbReference>
<evidence type="ECO:0000256" key="5">
    <source>
        <dbReference type="SAM" id="Phobius"/>
    </source>
</evidence>
<sequence>MGDVNLCYRIFTILTRRKIISQGTIEQSDLSRCLSLIDLTFLGVGSTLGAGIYVLAGQVARDVAGPAVIVSFFIAALASILSGLCYAEFGARVPKAGSAYVYSYVTVGETLAFIIGWNLILEYIIGVSSVARSWSAYMDSFFNGVIAKHFQEAMPMHVKMFSDYPDFLAFALCIVLAIILAVGVQEASKFNLIFTGLNLLVVIYAVTVGAFKADIKNWEINTTSLHNNTRYGTGGFAPFGFRGILTGAATCFYAFVGFDAIATTGEEAINPRKNIPLSIIASLLACCLAYLATSTIITLLVPYYNLDENAALPLAFRQVGYPIAQYVIGVGAMCGLTTSLLGSMFPVPRVIYAMASDGLLFHFLSVVNDKFKTPVRATMVAGLIAGIFALLFDLKSLVDMMSIGTLLAYTLVGISVLVLRYRIEEESNHKVTLSILSIVMASASISMYVTFLGNEIAEGKWWALLLISISGLIVLCCTILVAVQQQNNDDIYFKVPLVPVIPILSIFVNVFLMFKLRGPTWVRFGIWMGLGFLIYFIYGIRNSSAKENIRKETDDIDYPETLHNDNEKLIN</sequence>
<evidence type="ECO:0000313" key="8">
    <source>
        <dbReference type="Proteomes" id="UP000549394"/>
    </source>
</evidence>
<evidence type="ECO:0000256" key="3">
    <source>
        <dbReference type="ARBA" id="ARBA00022989"/>
    </source>
</evidence>
<feature type="transmembrane region" description="Helical" evidence="5">
    <location>
        <begin position="400"/>
        <end position="419"/>
    </location>
</feature>
<comment type="caution">
    <text evidence="7">The sequence shown here is derived from an EMBL/GenBank/DDBJ whole genome shotgun (WGS) entry which is preliminary data.</text>
</comment>
<feature type="transmembrane region" description="Helical" evidence="5">
    <location>
        <begin position="167"/>
        <end position="184"/>
    </location>
</feature>
<dbReference type="FunFam" id="1.20.1740.10:FF:000010">
    <property type="entry name" value="probable cationic amino acid transporter"/>
    <property type="match status" value="1"/>
</dbReference>
<feature type="transmembrane region" description="Helical" evidence="5">
    <location>
        <begin position="375"/>
        <end position="394"/>
    </location>
</feature>
<dbReference type="InterPro" id="IPR002293">
    <property type="entry name" value="AA/rel_permease1"/>
</dbReference>
<feature type="domain" description="Cationic amino acid transporter C-terminal" evidence="6">
    <location>
        <begin position="493"/>
        <end position="543"/>
    </location>
</feature>
<proteinExistence type="predicted"/>
<dbReference type="PANTHER" id="PTHR43243">
    <property type="entry name" value="INNER MEMBRANE TRANSPORTER YGJI-RELATED"/>
    <property type="match status" value="1"/>
</dbReference>
<feature type="transmembrane region" description="Helical" evidence="5">
    <location>
        <begin position="231"/>
        <end position="255"/>
    </location>
</feature>
<dbReference type="GO" id="GO:0000064">
    <property type="term" value="F:L-ornithine transmembrane transporter activity"/>
    <property type="evidence" value="ECO:0007669"/>
    <property type="project" value="TreeGrafter"/>
</dbReference>
<dbReference type="OrthoDB" id="3900342at2759"/>
<feature type="transmembrane region" description="Helical" evidence="5">
    <location>
        <begin position="323"/>
        <end position="344"/>
    </location>
</feature>
<dbReference type="AlphaFoldDB" id="A0A7I8V7M3"/>
<dbReference type="InterPro" id="IPR029485">
    <property type="entry name" value="CAT_C"/>
</dbReference>
<feature type="transmembrane region" description="Helical" evidence="5">
    <location>
        <begin position="68"/>
        <end position="87"/>
    </location>
</feature>
<feature type="transmembrane region" description="Helical" evidence="5">
    <location>
        <begin position="99"/>
        <end position="117"/>
    </location>
</feature>
<gene>
    <name evidence="7" type="ORF">DGYR_LOCUS1464</name>
</gene>
<keyword evidence="4 5" id="KW-0472">Membrane</keyword>
<organism evidence="7 8">
    <name type="scientific">Dimorphilus gyrociliatus</name>
    <dbReference type="NCBI Taxonomy" id="2664684"/>
    <lineage>
        <taxon>Eukaryota</taxon>
        <taxon>Metazoa</taxon>
        <taxon>Spiralia</taxon>
        <taxon>Lophotrochozoa</taxon>
        <taxon>Annelida</taxon>
        <taxon>Polychaeta</taxon>
        <taxon>Polychaeta incertae sedis</taxon>
        <taxon>Dinophilidae</taxon>
        <taxon>Dimorphilus</taxon>
    </lineage>
</organism>
<evidence type="ECO:0000256" key="1">
    <source>
        <dbReference type="ARBA" id="ARBA00004141"/>
    </source>
</evidence>
<feature type="transmembrane region" description="Helical" evidence="5">
    <location>
        <begin position="275"/>
        <end position="302"/>
    </location>
</feature>
<dbReference type="GO" id="GO:0015189">
    <property type="term" value="F:L-lysine transmembrane transporter activity"/>
    <property type="evidence" value="ECO:0007669"/>
    <property type="project" value="TreeGrafter"/>
</dbReference>
<reference evidence="7 8" key="1">
    <citation type="submission" date="2020-08" db="EMBL/GenBank/DDBJ databases">
        <authorList>
            <person name="Hejnol A."/>
        </authorList>
    </citation>
    <scope>NUCLEOTIDE SEQUENCE [LARGE SCALE GENOMIC DNA]</scope>
</reference>
<evidence type="ECO:0000313" key="7">
    <source>
        <dbReference type="EMBL" id="CAD5112288.1"/>
    </source>
</evidence>
<feature type="transmembrane region" description="Helical" evidence="5">
    <location>
        <begin position="461"/>
        <end position="483"/>
    </location>
</feature>
<feature type="transmembrane region" description="Helical" evidence="5">
    <location>
        <begin position="520"/>
        <end position="540"/>
    </location>
</feature>
<accession>A0A7I8V7M3</accession>
<feature type="transmembrane region" description="Helical" evidence="5">
    <location>
        <begin position="190"/>
        <end position="211"/>
    </location>
</feature>
<feature type="transmembrane region" description="Helical" evidence="5">
    <location>
        <begin position="431"/>
        <end position="449"/>
    </location>
</feature>
<keyword evidence="8" id="KW-1185">Reference proteome</keyword>
<dbReference type="Pfam" id="PF13520">
    <property type="entry name" value="AA_permease_2"/>
    <property type="match status" value="1"/>
</dbReference>
<dbReference type="GO" id="GO:0061459">
    <property type="term" value="F:L-arginine transmembrane transporter activity"/>
    <property type="evidence" value="ECO:0007669"/>
    <property type="project" value="TreeGrafter"/>
</dbReference>
<keyword evidence="2 5" id="KW-0812">Transmembrane</keyword>
<dbReference type="Gene3D" id="1.20.1740.10">
    <property type="entry name" value="Amino acid/polyamine transporter I"/>
    <property type="match status" value="1"/>
</dbReference>
<dbReference type="PANTHER" id="PTHR43243:SF105">
    <property type="entry name" value="CATIONIC AMINO ACID TRANSPORTER C-TERMINAL DOMAIN-CONTAINING PROTEIN"/>
    <property type="match status" value="1"/>
</dbReference>
<dbReference type="GO" id="GO:0097638">
    <property type="term" value="P:L-arginine import across plasma membrane"/>
    <property type="evidence" value="ECO:0007669"/>
    <property type="project" value="TreeGrafter"/>
</dbReference>
<comment type="subcellular location">
    <subcellularLocation>
        <location evidence="1">Membrane</location>
        <topology evidence="1">Multi-pass membrane protein</topology>
    </subcellularLocation>
</comment>
<dbReference type="Pfam" id="PF13906">
    <property type="entry name" value="AA_permease_C"/>
    <property type="match status" value="1"/>
</dbReference>
<protein>
    <submittedName>
        <fullName evidence="7">DgyrCDS1517</fullName>
    </submittedName>
</protein>
<evidence type="ECO:0000256" key="2">
    <source>
        <dbReference type="ARBA" id="ARBA00022692"/>
    </source>
</evidence>
<name>A0A7I8V7M3_9ANNE</name>
<dbReference type="PIRSF" id="PIRSF006060">
    <property type="entry name" value="AA_transporter"/>
    <property type="match status" value="1"/>
</dbReference>
<feature type="transmembrane region" description="Helical" evidence="5">
    <location>
        <begin position="495"/>
        <end position="514"/>
    </location>
</feature>